<reference evidence="2 3" key="1">
    <citation type="submission" date="2016-10" db="EMBL/GenBank/DDBJ databases">
        <title>Genome sequence of the basidiomycete white-rot fungus Trametes pubescens.</title>
        <authorList>
            <person name="Makela M.R."/>
            <person name="Granchi Z."/>
            <person name="Peng M."/>
            <person name="De Vries R.P."/>
            <person name="Grigoriev I."/>
            <person name="Riley R."/>
            <person name="Hilden K."/>
        </authorList>
    </citation>
    <scope>NUCLEOTIDE SEQUENCE [LARGE SCALE GENOMIC DNA]</scope>
    <source>
        <strain evidence="2 3">FBCC735</strain>
    </source>
</reference>
<accession>A0A1M2V5A1</accession>
<comment type="caution">
    <text evidence="2">The sequence shown here is derived from an EMBL/GenBank/DDBJ whole genome shotgun (WGS) entry which is preliminary data.</text>
</comment>
<name>A0A1M2V5A1_TRAPU</name>
<evidence type="ECO:0000313" key="2">
    <source>
        <dbReference type="EMBL" id="OJT02800.1"/>
    </source>
</evidence>
<dbReference type="Proteomes" id="UP000184267">
    <property type="component" value="Unassembled WGS sequence"/>
</dbReference>
<sequence length="145" mass="15411">MRYRNAWPRGRVQLKCYQFHSSSSSSRLRPCFGAGAGTGARLRAGVCTGPLVSGTSTLPRPSPASSSSSSDCAFGEDGCGDVESGESVAAKGLEVIEKEEGTGWEVEVADGEASAAKIELETSEMSKEARFWPFENLCVCKRQHG</sequence>
<protein>
    <submittedName>
        <fullName evidence="2">Uncharacterized protein</fullName>
    </submittedName>
</protein>
<evidence type="ECO:0000256" key="1">
    <source>
        <dbReference type="SAM" id="MobiDB-lite"/>
    </source>
</evidence>
<feature type="region of interest" description="Disordered" evidence="1">
    <location>
        <begin position="53"/>
        <end position="79"/>
    </location>
</feature>
<organism evidence="2 3">
    <name type="scientific">Trametes pubescens</name>
    <name type="common">White-rot fungus</name>
    <dbReference type="NCBI Taxonomy" id="154538"/>
    <lineage>
        <taxon>Eukaryota</taxon>
        <taxon>Fungi</taxon>
        <taxon>Dikarya</taxon>
        <taxon>Basidiomycota</taxon>
        <taxon>Agaricomycotina</taxon>
        <taxon>Agaricomycetes</taxon>
        <taxon>Polyporales</taxon>
        <taxon>Polyporaceae</taxon>
        <taxon>Trametes</taxon>
    </lineage>
</organism>
<dbReference type="AlphaFoldDB" id="A0A1M2V5A1"/>
<gene>
    <name evidence="2" type="ORF">TRAPUB_6656</name>
</gene>
<proteinExistence type="predicted"/>
<feature type="compositionally biased region" description="Low complexity" evidence="1">
    <location>
        <begin position="56"/>
        <end position="70"/>
    </location>
</feature>
<evidence type="ECO:0000313" key="3">
    <source>
        <dbReference type="Proteomes" id="UP000184267"/>
    </source>
</evidence>
<keyword evidence="3" id="KW-1185">Reference proteome</keyword>
<dbReference type="EMBL" id="MNAD01001649">
    <property type="protein sequence ID" value="OJT02800.1"/>
    <property type="molecule type" value="Genomic_DNA"/>
</dbReference>